<accession>A0A101XTH1</accession>
<keyword evidence="3" id="KW-1185">Reference proteome</keyword>
<dbReference type="Proteomes" id="UP000053557">
    <property type="component" value="Unassembled WGS sequence"/>
</dbReference>
<organism evidence="2 3">
    <name type="scientific">Ferroacidibacillus organovorans</name>
    <dbReference type="NCBI Taxonomy" id="1765683"/>
    <lineage>
        <taxon>Bacteria</taxon>
        <taxon>Bacillati</taxon>
        <taxon>Bacillota</taxon>
        <taxon>Bacilli</taxon>
        <taxon>Bacillales</taxon>
        <taxon>Alicyclobacillaceae</taxon>
        <taxon>Ferroacidibacillus</taxon>
    </lineage>
</organism>
<dbReference type="SMART" id="SM00530">
    <property type="entry name" value="HTH_XRE"/>
    <property type="match status" value="1"/>
</dbReference>
<dbReference type="Pfam" id="PF13560">
    <property type="entry name" value="HTH_31"/>
    <property type="match status" value="1"/>
</dbReference>
<dbReference type="GO" id="GO:0003677">
    <property type="term" value="F:DNA binding"/>
    <property type="evidence" value="ECO:0007669"/>
    <property type="project" value="InterPro"/>
</dbReference>
<dbReference type="Gene3D" id="1.10.260.40">
    <property type="entry name" value="lambda repressor-like DNA-binding domains"/>
    <property type="match status" value="1"/>
</dbReference>
<dbReference type="InterPro" id="IPR010982">
    <property type="entry name" value="Lambda_DNA-bd_dom_sf"/>
</dbReference>
<name>A0A101XTH1_9BACL</name>
<reference evidence="2 3" key="1">
    <citation type="submission" date="2015-12" db="EMBL/GenBank/DDBJ databases">
        <title>Draft genome sequence of Acidibacillus ferrooxidans ITV001, isolated from a chalcopyrite acid mine drainage site in Brazil.</title>
        <authorList>
            <person name="Dall'Agnol H."/>
            <person name="Nancucheo I."/>
            <person name="Johnson B."/>
            <person name="Oliveira R."/>
            <person name="Leite L."/>
            <person name="Pylro V."/>
            <person name="Nunes G.L."/>
            <person name="Tzotzos G."/>
            <person name="Fernandes G.R."/>
            <person name="Dutra J."/>
            <person name="Orellana S.C."/>
            <person name="Oliveira G."/>
        </authorList>
    </citation>
    <scope>NUCLEOTIDE SEQUENCE [LARGE SCALE GENOMIC DNA]</scope>
    <source>
        <strain evidence="3">ITV01</strain>
    </source>
</reference>
<evidence type="ECO:0000313" key="3">
    <source>
        <dbReference type="Proteomes" id="UP000053557"/>
    </source>
</evidence>
<evidence type="ECO:0000313" key="2">
    <source>
        <dbReference type="EMBL" id="KUO97284.1"/>
    </source>
</evidence>
<dbReference type="OrthoDB" id="34624at2"/>
<evidence type="ECO:0000259" key="1">
    <source>
        <dbReference type="PROSITE" id="PS50943"/>
    </source>
</evidence>
<dbReference type="PROSITE" id="PS50943">
    <property type="entry name" value="HTH_CROC1"/>
    <property type="match status" value="1"/>
</dbReference>
<dbReference type="AlphaFoldDB" id="A0A101XTH1"/>
<proteinExistence type="predicted"/>
<protein>
    <recommendedName>
        <fullName evidence="1">HTH cro/C1-type domain-containing protein</fullName>
    </recommendedName>
</protein>
<dbReference type="RefSeq" id="WP_067711278.1">
    <property type="nucleotide sequence ID" value="NZ_LPVJ01000003.1"/>
</dbReference>
<dbReference type="SUPFAM" id="SSF47413">
    <property type="entry name" value="lambda repressor-like DNA-binding domains"/>
    <property type="match status" value="1"/>
</dbReference>
<dbReference type="InterPro" id="IPR001387">
    <property type="entry name" value="Cro/C1-type_HTH"/>
</dbReference>
<dbReference type="CDD" id="cd00093">
    <property type="entry name" value="HTH_XRE"/>
    <property type="match status" value="1"/>
</dbReference>
<gene>
    <name evidence="2" type="ORF">ATW55_11885</name>
</gene>
<comment type="caution">
    <text evidence="2">The sequence shown here is derived from an EMBL/GenBank/DDBJ whole genome shotgun (WGS) entry which is preliminary data.</text>
</comment>
<feature type="domain" description="HTH cro/C1-type" evidence="1">
    <location>
        <begin position="19"/>
        <end position="69"/>
    </location>
</feature>
<dbReference type="EMBL" id="LPVJ01000003">
    <property type="protein sequence ID" value="KUO97284.1"/>
    <property type="molecule type" value="Genomic_DNA"/>
</dbReference>
<sequence>MSKFSGLILVKVDEFTRTRIVKGLSQRELAQQVDYSVAYVSQLERGMRHPSPQAARQFCVALGAKFDDLFCLCNVHKSEQTNVKEMDGNA</sequence>